<dbReference type="EMBL" id="SGPM01000002">
    <property type="protein sequence ID" value="THH33920.1"/>
    <property type="molecule type" value="Genomic_DNA"/>
</dbReference>
<dbReference type="InterPro" id="IPR007052">
    <property type="entry name" value="CS_dom"/>
</dbReference>
<evidence type="ECO:0000256" key="2">
    <source>
        <dbReference type="SAM" id="MobiDB-lite"/>
    </source>
</evidence>
<dbReference type="Proteomes" id="UP000308730">
    <property type="component" value="Unassembled WGS sequence"/>
</dbReference>
<dbReference type="GO" id="GO:0005737">
    <property type="term" value="C:cytoplasm"/>
    <property type="evidence" value="ECO:0007669"/>
    <property type="project" value="TreeGrafter"/>
</dbReference>
<feature type="region of interest" description="Disordered" evidence="2">
    <location>
        <begin position="437"/>
        <end position="465"/>
    </location>
</feature>
<dbReference type="Pfam" id="PF04925">
    <property type="entry name" value="SHQ1"/>
    <property type="match status" value="1"/>
</dbReference>
<organism evidence="4 5">
    <name type="scientific">Antrodiella citrinella</name>
    <dbReference type="NCBI Taxonomy" id="2447956"/>
    <lineage>
        <taxon>Eukaryota</taxon>
        <taxon>Fungi</taxon>
        <taxon>Dikarya</taxon>
        <taxon>Basidiomycota</taxon>
        <taxon>Agaricomycotina</taxon>
        <taxon>Agaricomycetes</taxon>
        <taxon>Polyporales</taxon>
        <taxon>Steccherinaceae</taxon>
        <taxon>Antrodiella</taxon>
    </lineage>
</organism>
<comment type="similarity">
    <text evidence="1">Belongs to the SHQ1 family.</text>
</comment>
<dbReference type="CDD" id="cd06463">
    <property type="entry name" value="p23_like"/>
    <property type="match status" value="1"/>
</dbReference>
<dbReference type="PANTHER" id="PTHR12967:SF0">
    <property type="entry name" value="PROTEIN SHQ1 HOMOLOG"/>
    <property type="match status" value="1"/>
</dbReference>
<dbReference type="PANTHER" id="PTHR12967">
    <property type="entry name" value="PROTEIN SHQ1 HOMOLOG"/>
    <property type="match status" value="1"/>
</dbReference>
<dbReference type="SUPFAM" id="SSF49764">
    <property type="entry name" value="HSP20-like chaperones"/>
    <property type="match status" value="1"/>
</dbReference>
<dbReference type="OrthoDB" id="73639at2759"/>
<name>A0A4S4ND37_9APHY</name>
<dbReference type="Gene3D" id="2.60.40.790">
    <property type="match status" value="1"/>
</dbReference>
<dbReference type="InterPro" id="IPR039742">
    <property type="entry name" value="Shq1"/>
</dbReference>
<dbReference type="PROSITE" id="PS51203">
    <property type="entry name" value="CS"/>
    <property type="match status" value="1"/>
</dbReference>
<dbReference type="AlphaFoldDB" id="A0A4S4ND37"/>
<proteinExistence type="inferred from homology"/>
<gene>
    <name evidence="4" type="ORF">EUX98_g349</name>
</gene>
<evidence type="ECO:0000313" key="5">
    <source>
        <dbReference type="Proteomes" id="UP000308730"/>
    </source>
</evidence>
<dbReference type="GO" id="GO:0000493">
    <property type="term" value="P:box H/ACA snoRNP assembly"/>
    <property type="evidence" value="ECO:0007669"/>
    <property type="project" value="InterPro"/>
</dbReference>
<comment type="caution">
    <text evidence="4">The sequence shown here is derived from an EMBL/GenBank/DDBJ whole genome shotgun (WGS) entry which is preliminary data.</text>
</comment>
<sequence>MITPRFSCSQTEEAVIVSIYCPSVRASDIEINVDERLFTIHINPYYLRLYFSHPLEEDDESSARYDPSSGYVTITLTKAVKGQQFNDLDLLAKLLAPPPSTVPQGPLIEVIDSEENAEADEGEELADAVKSMSLEQKEILDAAENEWTFDQQVPPPIETTVQRHYGFLDMHSGYFRHVEYAENEVNDLGSDAETCTAPERRARRTKRENEKWDEEYYLADFADDEYIKDLIAWEHPFVSLDGEVVYTEEENLAMLRLPRKEYLPTPAQTAGIYHTLLTILFSHAYDARTTQHDPTSESGWTISILTPAFSALDPAPYRAPPIPSELAAVFTASYRRCFAFPLYRSFALAEACRADVAALLVKGKRTVLRCLLEVKSILDHHDVYYVYSKIWMDDLCVWIQSHASDDILRGLAADIANLKMEKRWIGWDLDDLEALARGDPGERASDSDDESSEEEEVEEMLPSVP</sequence>
<dbReference type="GO" id="GO:0005654">
    <property type="term" value="C:nucleoplasm"/>
    <property type="evidence" value="ECO:0007669"/>
    <property type="project" value="TreeGrafter"/>
</dbReference>
<dbReference type="GO" id="GO:0051082">
    <property type="term" value="F:unfolded protein binding"/>
    <property type="evidence" value="ECO:0007669"/>
    <property type="project" value="TreeGrafter"/>
</dbReference>
<feature type="compositionally biased region" description="Acidic residues" evidence="2">
    <location>
        <begin position="447"/>
        <end position="459"/>
    </location>
</feature>
<accession>A0A4S4ND37</accession>
<protein>
    <recommendedName>
        <fullName evidence="3">CS domain-containing protein</fullName>
    </recommendedName>
</protein>
<dbReference type="InterPro" id="IPR007009">
    <property type="entry name" value="Shq1_C"/>
</dbReference>
<dbReference type="InterPro" id="IPR048696">
    <property type="entry name" value="SHQ1-like_CS"/>
</dbReference>
<evidence type="ECO:0000259" key="3">
    <source>
        <dbReference type="PROSITE" id="PS51203"/>
    </source>
</evidence>
<dbReference type="Pfam" id="PF21413">
    <property type="entry name" value="SHQ1-like_CS"/>
    <property type="match status" value="1"/>
</dbReference>
<feature type="domain" description="CS" evidence="3">
    <location>
        <begin position="1"/>
        <end position="89"/>
    </location>
</feature>
<feature type="compositionally biased region" description="Basic and acidic residues" evidence="2">
    <location>
        <begin position="437"/>
        <end position="446"/>
    </location>
</feature>
<evidence type="ECO:0000313" key="4">
    <source>
        <dbReference type="EMBL" id="THH33920.1"/>
    </source>
</evidence>
<reference evidence="4 5" key="1">
    <citation type="submission" date="2019-02" db="EMBL/GenBank/DDBJ databases">
        <title>Genome sequencing of the rare red list fungi Antrodiella citrinella (Flaviporus citrinellus).</title>
        <authorList>
            <person name="Buettner E."/>
            <person name="Kellner H."/>
        </authorList>
    </citation>
    <scope>NUCLEOTIDE SEQUENCE [LARGE SCALE GENOMIC DNA]</scope>
    <source>
        <strain evidence="4 5">DSM 108506</strain>
    </source>
</reference>
<evidence type="ECO:0000256" key="1">
    <source>
        <dbReference type="ARBA" id="ARBA00005607"/>
    </source>
</evidence>
<keyword evidence="5" id="KW-1185">Reference proteome</keyword>
<dbReference type="InterPro" id="IPR008978">
    <property type="entry name" value="HSP20-like_chaperone"/>
</dbReference>